<evidence type="ECO:0000313" key="1">
    <source>
        <dbReference type="EMBL" id="KAG6492798.1"/>
    </source>
</evidence>
<sequence length="133" mass="14733">MELINPPSSSAAAVNLFFRLPGAALVLRRGVSSSAFTTVLSLFRVNLLLGRRNKIDLPVAWWFVFSHASQMDGQGASARGASDVKTFAYGSDLFPYQVRSMNQILESNIWKGREGGFRDWKDNAISWRTSTSS</sequence>
<protein>
    <submittedName>
        <fullName evidence="1">Uncharacterized protein</fullName>
    </submittedName>
</protein>
<gene>
    <name evidence="1" type="ORF">ZIOFF_047765</name>
</gene>
<proteinExistence type="predicted"/>
<accession>A0A8J5KW17</accession>
<dbReference type="AlphaFoldDB" id="A0A8J5KW17"/>
<dbReference type="Proteomes" id="UP000734854">
    <property type="component" value="Unassembled WGS sequence"/>
</dbReference>
<keyword evidence="2" id="KW-1185">Reference proteome</keyword>
<evidence type="ECO:0000313" key="2">
    <source>
        <dbReference type="Proteomes" id="UP000734854"/>
    </source>
</evidence>
<name>A0A8J5KW17_ZINOF</name>
<organism evidence="1 2">
    <name type="scientific">Zingiber officinale</name>
    <name type="common">Ginger</name>
    <name type="synonym">Amomum zingiber</name>
    <dbReference type="NCBI Taxonomy" id="94328"/>
    <lineage>
        <taxon>Eukaryota</taxon>
        <taxon>Viridiplantae</taxon>
        <taxon>Streptophyta</taxon>
        <taxon>Embryophyta</taxon>
        <taxon>Tracheophyta</taxon>
        <taxon>Spermatophyta</taxon>
        <taxon>Magnoliopsida</taxon>
        <taxon>Liliopsida</taxon>
        <taxon>Zingiberales</taxon>
        <taxon>Zingiberaceae</taxon>
        <taxon>Zingiber</taxon>
    </lineage>
</organism>
<reference evidence="1 2" key="1">
    <citation type="submission" date="2020-08" db="EMBL/GenBank/DDBJ databases">
        <title>Plant Genome Project.</title>
        <authorList>
            <person name="Zhang R.-G."/>
        </authorList>
    </citation>
    <scope>NUCLEOTIDE SEQUENCE [LARGE SCALE GENOMIC DNA]</scope>
    <source>
        <tissue evidence="1">Rhizome</tissue>
    </source>
</reference>
<dbReference type="EMBL" id="JACMSC010000013">
    <property type="protein sequence ID" value="KAG6492798.1"/>
    <property type="molecule type" value="Genomic_DNA"/>
</dbReference>
<comment type="caution">
    <text evidence="1">The sequence shown here is derived from an EMBL/GenBank/DDBJ whole genome shotgun (WGS) entry which is preliminary data.</text>
</comment>